<feature type="repeat" description="PPR" evidence="2">
    <location>
        <begin position="419"/>
        <end position="453"/>
    </location>
</feature>
<dbReference type="PANTHER" id="PTHR47447:SF17">
    <property type="entry name" value="OS12G0638900 PROTEIN"/>
    <property type="match status" value="1"/>
</dbReference>
<gene>
    <name evidence="5" type="ORF">AB1Y20_007546</name>
</gene>
<feature type="repeat" description="PPR" evidence="2">
    <location>
        <begin position="279"/>
        <end position="313"/>
    </location>
</feature>
<dbReference type="NCBIfam" id="TIGR00756">
    <property type="entry name" value="PPR"/>
    <property type="match status" value="5"/>
</dbReference>
<dbReference type="Pfam" id="PF17177">
    <property type="entry name" value="PPR_long"/>
    <property type="match status" value="1"/>
</dbReference>
<dbReference type="Proteomes" id="UP001515480">
    <property type="component" value="Unassembled WGS sequence"/>
</dbReference>
<dbReference type="AlphaFoldDB" id="A0AB34IXY6"/>
<feature type="repeat" description="PPR" evidence="2">
    <location>
        <begin position="203"/>
        <end position="237"/>
    </location>
</feature>
<proteinExistence type="predicted"/>
<dbReference type="InterPro" id="IPR011990">
    <property type="entry name" value="TPR-like_helical_dom_sf"/>
</dbReference>
<evidence type="ECO:0000256" key="1">
    <source>
        <dbReference type="ARBA" id="ARBA00022737"/>
    </source>
</evidence>
<feature type="compositionally biased region" description="Low complexity" evidence="3">
    <location>
        <begin position="597"/>
        <end position="608"/>
    </location>
</feature>
<dbReference type="InterPro" id="IPR002885">
    <property type="entry name" value="PPR_rpt"/>
</dbReference>
<feature type="repeat" description="PPR" evidence="2">
    <location>
        <begin position="349"/>
        <end position="383"/>
    </location>
</feature>
<keyword evidence="6" id="KW-1185">Reference proteome</keyword>
<sequence>MTALTPPGLNIASSPSVAHDVVDPSEATQLSSEAKMAAFMKAGDFPAALQALAQADRVNTRMLNMGFTAKIETGCPVATAATEMLEACEKLKLKATPALYNNVLAALARKGDAHGVHVWIARMLSEGILLDRVACNTAMQGQCDLGNLQDAVSMLTAMMRGEKLPSPDAISFNMVISTLAHAGEAQKAEEVLNTMADTGLSPDAHSFTGVITGYARAAQPDKAAKVLQRMLNLRVPPDTVVFNAVLLAYANAADATGALRTFDRFESCSFDECPNAAPDLVSFNTLISACARAGRAGDAEMVFDRLVARGLKPDQVSYSSVLSAHARSGNASKAQQWLDRMLENGIAPDAVAFNTICSAHARVGDAKTALKCLEAMGKAGVEASPATHAIMVNALIQAGDCEGAEAGLRKLVALGETLSASSFNSLISMHAKARNIPRAESVFDLMRQTGVVPSLITYNALASAYASLGDVDAVERCLSEAASRRLTLDRYSYGALLQACARHHGSKGKAAMRQRAEKYVRDLLASSVPLNDFLIGACTRAIGEAAFNILRQSPEYAQRQPCSPASASAPATPSGEEMAAEGQEGWTTVSKTRHPRTSTGSSGGSTARRSPRVGSKGTAAAHTSPKPRRNREPGTPVSAIQKKSPALSLPEASKGMTRNLSGDIRLASTALPLTRSKSARARLLSLAQDALQDDNGPLSPTPLKRSAASELSLSLHDIPPVAKASPAPKAVSLRRSAASELALSMSDTMML</sequence>
<dbReference type="PROSITE" id="PS51375">
    <property type="entry name" value="PPR"/>
    <property type="match status" value="6"/>
</dbReference>
<evidence type="ECO:0000259" key="4">
    <source>
        <dbReference type="Pfam" id="PF17177"/>
    </source>
</evidence>
<feature type="repeat" description="PPR" evidence="2">
    <location>
        <begin position="314"/>
        <end position="348"/>
    </location>
</feature>
<dbReference type="Pfam" id="PF13041">
    <property type="entry name" value="PPR_2"/>
    <property type="match status" value="2"/>
</dbReference>
<feature type="compositionally biased region" description="Low complexity" evidence="3">
    <location>
        <begin position="561"/>
        <end position="574"/>
    </location>
</feature>
<feature type="region of interest" description="Disordered" evidence="3">
    <location>
        <begin position="558"/>
        <end position="655"/>
    </location>
</feature>
<comment type="caution">
    <text evidence="5">The sequence shown here is derived from an EMBL/GenBank/DDBJ whole genome shotgun (WGS) entry which is preliminary data.</text>
</comment>
<dbReference type="Gene3D" id="1.25.40.10">
    <property type="entry name" value="Tetratricopeptide repeat domain"/>
    <property type="match status" value="5"/>
</dbReference>
<dbReference type="EMBL" id="JBGBPQ010000017">
    <property type="protein sequence ID" value="KAL1507942.1"/>
    <property type="molecule type" value="Genomic_DNA"/>
</dbReference>
<name>A0AB34IXY6_PRYPA</name>
<dbReference type="PANTHER" id="PTHR47447">
    <property type="entry name" value="OS03G0856100 PROTEIN"/>
    <property type="match status" value="1"/>
</dbReference>
<evidence type="ECO:0000256" key="2">
    <source>
        <dbReference type="PROSITE-ProRule" id="PRU00708"/>
    </source>
</evidence>
<protein>
    <recommendedName>
        <fullName evidence="4">PROP1-like PPR domain-containing protein</fullName>
    </recommendedName>
</protein>
<evidence type="ECO:0000313" key="6">
    <source>
        <dbReference type="Proteomes" id="UP001515480"/>
    </source>
</evidence>
<evidence type="ECO:0000256" key="3">
    <source>
        <dbReference type="SAM" id="MobiDB-lite"/>
    </source>
</evidence>
<reference evidence="5 6" key="1">
    <citation type="journal article" date="2024" name="Science">
        <title>Giant polyketide synthase enzymes in the biosynthesis of giant marine polyether toxins.</title>
        <authorList>
            <person name="Fallon T.R."/>
            <person name="Shende V.V."/>
            <person name="Wierzbicki I.H."/>
            <person name="Pendleton A.L."/>
            <person name="Watervoot N.F."/>
            <person name="Auber R.P."/>
            <person name="Gonzalez D.J."/>
            <person name="Wisecaver J.H."/>
            <person name="Moore B.S."/>
        </authorList>
    </citation>
    <scope>NUCLEOTIDE SEQUENCE [LARGE SCALE GENOMIC DNA]</scope>
    <source>
        <strain evidence="5 6">12B1</strain>
    </source>
</reference>
<evidence type="ECO:0000313" key="5">
    <source>
        <dbReference type="EMBL" id="KAL1507942.1"/>
    </source>
</evidence>
<keyword evidence="1" id="KW-0677">Repeat</keyword>
<feature type="repeat" description="PPR" evidence="2">
    <location>
        <begin position="168"/>
        <end position="202"/>
    </location>
</feature>
<feature type="domain" description="PROP1-like PPR" evidence="4">
    <location>
        <begin position="361"/>
        <end position="503"/>
    </location>
</feature>
<dbReference type="InterPro" id="IPR033443">
    <property type="entry name" value="PROP1-like_PPR_dom"/>
</dbReference>
<organism evidence="5 6">
    <name type="scientific">Prymnesium parvum</name>
    <name type="common">Toxic golden alga</name>
    <dbReference type="NCBI Taxonomy" id="97485"/>
    <lineage>
        <taxon>Eukaryota</taxon>
        <taxon>Haptista</taxon>
        <taxon>Haptophyta</taxon>
        <taxon>Prymnesiophyceae</taxon>
        <taxon>Prymnesiales</taxon>
        <taxon>Prymnesiaceae</taxon>
        <taxon>Prymnesium</taxon>
    </lineage>
</organism>
<accession>A0AB34IXY6</accession>